<evidence type="ECO:0000313" key="3">
    <source>
        <dbReference type="Proteomes" id="UP000792865"/>
    </source>
</evidence>
<organism evidence="2 3">
    <name type="scientific">Candidatus Williamhamiltonella defendens</name>
    <dbReference type="NCBI Taxonomy" id="138072"/>
    <lineage>
        <taxon>Bacteria</taxon>
        <taxon>Pseudomonadati</taxon>
        <taxon>Pseudomonadota</taxon>
        <taxon>Gammaproteobacteria</taxon>
        <taxon>Enterobacterales</taxon>
        <taxon>Enterobacteriaceae</taxon>
        <taxon>aphid secondary symbionts</taxon>
        <taxon>Candidatus Williamhamiltonella</taxon>
    </lineage>
</organism>
<proteinExistence type="predicted"/>
<dbReference type="InterPro" id="IPR029063">
    <property type="entry name" value="SAM-dependent_MTases_sf"/>
</dbReference>
<evidence type="ECO:0000313" key="2">
    <source>
        <dbReference type="EMBL" id="ASV34049.1"/>
    </source>
</evidence>
<name>A0AAC9YGT3_9ENTR</name>
<dbReference type="InterPro" id="IPR013216">
    <property type="entry name" value="Methyltransf_11"/>
</dbReference>
<reference evidence="2" key="1">
    <citation type="submission" date="2017-08" db="EMBL/GenBank/DDBJ databases">
        <title>Genome sequence of Candidatus Hamiltonella defensa from Acyrthosiphon pisum strain MI47.</title>
        <authorList>
            <person name="Patel V.A."/>
            <person name="Chevignon G."/>
            <person name="Russell J.A."/>
            <person name="Oliver K.M."/>
        </authorList>
    </citation>
    <scope>NUCLEOTIDE SEQUENCE</scope>
    <source>
        <strain evidence="2">MI47</strain>
    </source>
</reference>
<dbReference type="PANTHER" id="PTHR43861">
    <property type="entry name" value="TRANS-ACONITATE 2-METHYLTRANSFERASE-RELATED"/>
    <property type="match status" value="1"/>
</dbReference>
<keyword evidence="2" id="KW-0489">Methyltransferase</keyword>
<keyword evidence="2" id="KW-0808">Transferase</keyword>
<accession>A0AAC9YGT3</accession>
<dbReference type="RefSeq" id="WP_095034613.1">
    <property type="nucleotide sequence ID" value="NZ_CADIJI010000036.1"/>
</dbReference>
<dbReference type="AlphaFoldDB" id="A0AAC9YGT3"/>
<feature type="domain" description="Methyltransferase type 11" evidence="1">
    <location>
        <begin position="47"/>
        <end position="141"/>
    </location>
</feature>
<protein>
    <submittedName>
        <fullName evidence="2">SAM-dependent methyltransferase</fullName>
    </submittedName>
</protein>
<dbReference type="Gene3D" id="3.40.50.150">
    <property type="entry name" value="Vaccinia Virus protein VP39"/>
    <property type="match status" value="1"/>
</dbReference>
<dbReference type="Pfam" id="PF08241">
    <property type="entry name" value="Methyltransf_11"/>
    <property type="match status" value="1"/>
</dbReference>
<gene>
    <name evidence="2" type="ORF">CJJ18_08755</name>
</gene>
<dbReference type="EMBL" id="CP022932">
    <property type="protein sequence ID" value="ASV34049.1"/>
    <property type="molecule type" value="Genomic_DNA"/>
</dbReference>
<evidence type="ECO:0000259" key="1">
    <source>
        <dbReference type="Pfam" id="PF08241"/>
    </source>
</evidence>
<dbReference type="Proteomes" id="UP000792865">
    <property type="component" value="Chromosome"/>
</dbReference>
<dbReference type="SUPFAM" id="SSF53335">
    <property type="entry name" value="S-adenosyl-L-methionine-dependent methyltransferases"/>
    <property type="match status" value="1"/>
</dbReference>
<dbReference type="GO" id="GO:0008757">
    <property type="term" value="F:S-adenosylmethionine-dependent methyltransferase activity"/>
    <property type="evidence" value="ECO:0007669"/>
    <property type="project" value="InterPro"/>
</dbReference>
<dbReference type="CDD" id="cd02440">
    <property type="entry name" value="AdoMet_MTases"/>
    <property type="match status" value="1"/>
</dbReference>
<dbReference type="PANTHER" id="PTHR43861:SF1">
    <property type="entry name" value="TRANS-ACONITATE 2-METHYLTRANSFERASE"/>
    <property type="match status" value="1"/>
</dbReference>
<sequence>MTQNIYDHPEFFEGYAQLDRSVKGLKGAPEWPAIERILPDFKGLDIVDLGCGYGWFCREARAKGAKQLLGLDLSTKMLDKARQMTQDAQITYQIANLEKLVFLENQYDLVYSSLALHYVENLSGLLKTVYQALKPKGYFVFSAEHPIYTARKQQGWLIDKEGQKFWPVNQYQVEGKRVTNWLGAEVIKQHRTLGTYVNMLIQSGFIIKHLEEWGPSEQQVIQNSALSEEIHRPMMFFLSAQKNT</sequence>
<dbReference type="GO" id="GO:0032259">
    <property type="term" value="P:methylation"/>
    <property type="evidence" value="ECO:0007669"/>
    <property type="project" value="UniProtKB-KW"/>
</dbReference>